<evidence type="ECO:0000313" key="3">
    <source>
        <dbReference type="EMBL" id="SMA50560.1"/>
    </source>
</evidence>
<dbReference type="InterPro" id="IPR029063">
    <property type="entry name" value="SAM-dependent_MTases_sf"/>
</dbReference>
<dbReference type="Pfam" id="PF13649">
    <property type="entry name" value="Methyltransf_25"/>
    <property type="match status" value="1"/>
</dbReference>
<dbReference type="AlphaFoldDB" id="A0A1X7AR50"/>
<evidence type="ECO:0000256" key="1">
    <source>
        <dbReference type="ARBA" id="ARBA00022679"/>
    </source>
</evidence>
<reference evidence="3 4" key="1">
    <citation type="submission" date="2017-03" db="EMBL/GenBank/DDBJ databases">
        <authorList>
            <person name="Afonso C.L."/>
            <person name="Miller P.J."/>
            <person name="Scott M.A."/>
            <person name="Spackman E."/>
            <person name="Goraichik I."/>
            <person name="Dimitrov K.M."/>
            <person name="Suarez D.L."/>
            <person name="Swayne D.E."/>
        </authorList>
    </citation>
    <scope>NUCLEOTIDE SEQUENCE [LARGE SCALE GENOMIC DNA]</scope>
    <source>
        <strain evidence="3">SB41UT1</strain>
    </source>
</reference>
<dbReference type="OrthoDB" id="9804312at2"/>
<dbReference type="InterPro" id="IPR041698">
    <property type="entry name" value="Methyltransf_25"/>
</dbReference>
<name>A0A1X7AR50_9GAMM</name>
<dbReference type="PANTHER" id="PTHR43861:SF6">
    <property type="entry name" value="METHYLTRANSFERASE TYPE 11"/>
    <property type="match status" value="1"/>
</dbReference>
<keyword evidence="1" id="KW-0808">Transferase</keyword>
<dbReference type="Proteomes" id="UP000196573">
    <property type="component" value="Unassembled WGS sequence"/>
</dbReference>
<gene>
    <name evidence="3" type="ORF">EHSB41UT_04371</name>
</gene>
<feature type="domain" description="Methyltransferase" evidence="2">
    <location>
        <begin position="41"/>
        <end position="131"/>
    </location>
</feature>
<dbReference type="SUPFAM" id="SSF53335">
    <property type="entry name" value="S-adenosyl-L-methionine-dependent methyltransferases"/>
    <property type="match status" value="1"/>
</dbReference>
<organism evidence="3 4">
    <name type="scientific">Parendozoicomonas haliclonae</name>
    <dbReference type="NCBI Taxonomy" id="1960125"/>
    <lineage>
        <taxon>Bacteria</taxon>
        <taxon>Pseudomonadati</taxon>
        <taxon>Pseudomonadota</taxon>
        <taxon>Gammaproteobacteria</taxon>
        <taxon>Oceanospirillales</taxon>
        <taxon>Endozoicomonadaceae</taxon>
        <taxon>Parendozoicomonas</taxon>
    </lineage>
</organism>
<accession>A0A1X7AR50</accession>
<evidence type="ECO:0000313" key="4">
    <source>
        <dbReference type="Proteomes" id="UP000196573"/>
    </source>
</evidence>
<dbReference type="GO" id="GO:0016740">
    <property type="term" value="F:transferase activity"/>
    <property type="evidence" value="ECO:0007669"/>
    <property type="project" value="UniProtKB-KW"/>
</dbReference>
<dbReference type="Gene3D" id="3.40.50.150">
    <property type="entry name" value="Vaccinia Virus protein VP39"/>
    <property type="match status" value="1"/>
</dbReference>
<dbReference type="RefSeq" id="WP_087112991.1">
    <property type="nucleotide sequence ID" value="NZ_CBCSCN010000016.1"/>
</dbReference>
<evidence type="ECO:0000259" key="2">
    <source>
        <dbReference type="Pfam" id="PF13649"/>
    </source>
</evidence>
<proteinExistence type="predicted"/>
<dbReference type="CDD" id="cd02440">
    <property type="entry name" value="AdoMet_MTases"/>
    <property type="match status" value="1"/>
</dbReference>
<keyword evidence="4" id="KW-1185">Reference proteome</keyword>
<sequence>MSQKTNDQLWNDYYQKVLKFPHKKRTEFAVSLINPPDPVAIDCGCGTGADIHYLLEQGFQVHAFDCHEQSIAVCQQRFADQEGLHLQQADFENYGYPKADLIVANNSLYFADPEQFPQTWARIDASLDSGGIFAGDFIGYNDEWLKDPSHILNPLTENEVRALFTGYELLRFKERDEAGMTALGEEKHWHTYHLVARKL</sequence>
<protein>
    <submittedName>
        <fullName evidence="3">Tellurite resistance protein TehB</fullName>
    </submittedName>
</protein>
<dbReference type="EMBL" id="FWPT01000013">
    <property type="protein sequence ID" value="SMA50560.1"/>
    <property type="molecule type" value="Genomic_DNA"/>
</dbReference>
<dbReference type="PANTHER" id="PTHR43861">
    <property type="entry name" value="TRANS-ACONITATE 2-METHYLTRANSFERASE-RELATED"/>
    <property type="match status" value="1"/>
</dbReference>